<dbReference type="AlphaFoldDB" id="A0AAJ5VVA1"/>
<sequence length="139" mass="15255">MLAMTSYPEVYVQLTAAKVEEQHAAYAALAKSAQGTAAEQALTAFASEYFATALLALDHHFMHRMRGMEGKDGNALNEVRMLSDSIMEHGGVLQENKTMKYRSDKAIAGIAIGQKIVLDAATFERLAKAYLEEIGKRFP</sequence>
<evidence type="ECO:0000313" key="2">
    <source>
        <dbReference type="Proteomes" id="UP001217476"/>
    </source>
</evidence>
<dbReference type="EMBL" id="CP119312">
    <property type="protein sequence ID" value="WEK05459.1"/>
    <property type="molecule type" value="Genomic_DNA"/>
</dbReference>
<name>A0AAJ5VVA1_9HYPH</name>
<organism evidence="1 2">
    <name type="scientific">Candidatus Devosia phytovorans</name>
    <dbReference type="NCBI Taxonomy" id="3121372"/>
    <lineage>
        <taxon>Bacteria</taxon>
        <taxon>Pseudomonadati</taxon>
        <taxon>Pseudomonadota</taxon>
        <taxon>Alphaproteobacteria</taxon>
        <taxon>Hyphomicrobiales</taxon>
        <taxon>Devosiaceae</taxon>
        <taxon>Devosia</taxon>
    </lineage>
</organism>
<accession>A0AAJ5VVA1</accession>
<protein>
    <submittedName>
        <fullName evidence="1">Uncharacterized protein</fullName>
    </submittedName>
</protein>
<gene>
    <name evidence="1" type="ORF">P0Y65_04160</name>
</gene>
<dbReference type="Proteomes" id="UP001217476">
    <property type="component" value="Chromosome"/>
</dbReference>
<evidence type="ECO:0000313" key="1">
    <source>
        <dbReference type="EMBL" id="WEK05459.1"/>
    </source>
</evidence>
<reference evidence="1" key="1">
    <citation type="submission" date="2023-03" db="EMBL/GenBank/DDBJ databases">
        <title>Andean soil-derived lignocellulolytic bacterial consortium as a source of novel taxa and putative plastic-active enzymes.</title>
        <authorList>
            <person name="Diaz-Garcia L."/>
            <person name="Chuvochina M."/>
            <person name="Feuerriegel G."/>
            <person name="Bunk B."/>
            <person name="Sproer C."/>
            <person name="Streit W.R."/>
            <person name="Rodriguez L.M."/>
            <person name="Overmann J."/>
            <person name="Jimenez D.J."/>
        </authorList>
    </citation>
    <scope>NUCLEOTIDE SEQUENCE</scope>
    <source>
        <strain evidence="1">MAG 4196</strain>
    </source>
</reference>
<proteinExistence type="predicted"/>